<dbReference type="AlphaFoldDB" id="A0A6J7GW08"/>
<organism evidence="1">
    <name type="scientific">freshwater metagenome</name>
    <dbReference type="NCBI Taxonomy" id="449393"/>
    <lineage>
        <taxon>unclassified sequences</taxon>
        <taxon>metagenomes</taxon>
        <taxon>ecological metagenomes</taxon>
    </lineage>
</organism>
<sequence length="67" mass="7444">MAVHLTPEELADAVGVKRVDIIATCIQLGVPVYQGRIDRTLFQAAVEGSRMDFDGVLDDHDPNWQLH</sequence>
<name>A0A6J7GW08_9ZZZZ</name>
<reference evidence="1" key="1">
    <citation type="submission" date="2020-05" db="EMBL/GenBank/DDBJ databases">
        <authorList>
            <person name="Chiriac C."/>
            <person name="Salcher M."/>
            <person name="Ghai R."/>
            <person name="Kavagutti S V."/>
        </authorList>
    </citation>
    <scope>NUCLEOTIDE SEQUENCE</scope>
</reference>
<evidence type="ECO:0000313" key="1">
    <source>
        <dbReference type="EMBL" id="CAB4908473.1"/>
    </source>
</evidence>
<gene>
    <name evidence="1" type="ORF">UFOPK3564_01064</name>
</gene>
<dbReference type="EMBL" id="CAFBMK010000044">
    <property type="protein sequence ID" value="CAB4908473.1"/>
    <property type="molecule type" value="Genomic_DNA"/>
</dbReference>
<accession>A0A6J7GW08</accession>
<proteinExistence type="predicted"/>
<protein>
    <submittedName>
        <fullName evidence="1">Unannotated protein</fullName>
    </submittedName>
</protein>